<dbReference type="InterPro" id="IPR029016">
    <property type="entry name" value="GAF-like_dom_sf"/>
</dbReference>
<dbReference type="AlphaFoldDB" id="A0A2U2BI18"/>
<dbReference type="GO" id="GO:0045892">
    <property type="term" value="P:negative regulation of DNA-templated transcription"/>
    <property type="evidence" value="ECO:0007669"/>
    <property type="project" value="TreeGrafter"/>
</dbReference>
<dbReference type="Proteomes" id="UP000245216">
    <property type="component" value="Unassembled WGS sequence"/>
</dbReference>
<feature type="domain" description="IclR-ED" evidence="5">
    <location>
        <begin position="65"/>
        <end position="246"/>
    </location>
</feature>
<dbReference type="STRING" id="511.UZ73_14110"/>
<reference evidence="6 8" key="1">
    <citation type="submission" date="2018-05" db="EMBL/GenBank/DDBJ databases">
        <title>Genome Sequence of an Efficient Indole-Degrading Bacterium, Alcaligenes sp.YBY.</title>
        <authorList>
            <person name="Yang B."/>
        </authorList>
    </citation>
    <scope>NUCLEOTIDE SEQUENCE [LARGE SCALE GENOMIC DNA]</scope>
    <source>
        <strain evidence="6 8">YBY</strain>
    </source>
</reference>
<keyword evidence="1" id="KW-0805">Transcription regulation</keyword>
<dbReference type="SUPFAM" id="SSF46785">
    <property type="entry name" value="Winged helix' DNA-binding domain"/>
    <property type="match status" value="1"/>
</dbReference>
<reference evidence="6 8" key="2">
    <citation type="submission" date="2018-05" db="EMBL/GenBank/DDBJ databases">
        <authorList>
            <person name="Lanie J.A."/>
            <person name="Ng W.-L."/>
            <person name="Kazmierczak K.M."/>
            <person name="Andrzejewski T.M."/>
            <person name="Davidsen T.M."/>
            <person name="Wayne K.J."/>
            <person name="Tettelin H."/>
            <person name="Glass J.I."/>
            <person name="Rusch D."/>
            <person name="Podicherti R."/>
            <person name="Tsui H.-C.T."/>
            <person name="Winkler M.E."/>
        </authorList>
    </citation>
    <scope>NUCLEOTIDE SEQUENCE [LARGE SCALE GENOMIC DNA]</scope>
    <source>
        <strain evidence="6 8">YBY</strain>
    </source>
</reference>
<dbReference type="EMBL" id="CP096916">
    <property type="protein sequence ID" value="WBM37545.1"/>
    <property type="molecule type" value="Genomic_DNA"/>
</dbReference>
<dbReference type="PANTHER" id="PTHR30136:SF35">
    <property type="entry name" value="HTH-TYPE TRANSCRIPTIONAL REGULATOR RV1719"/>
    <property type="match status" value="1"/>
</dbReference>
<dbReference type="InterPro" id="IPR005471">
    <property type="entry name" value="Tscrpt_reg_IclR_N"/>
</dbReference>
<sequence length="249" mass="27542">MDKTFVKGLVLLEALAKHERGSGVTELANQLMLNKSNVHRLLQALVHQGFARKNDDTGRYELTMKLWELGSGLANRLDVRVEALSFMKELAEQTQETVHLSLLDGVEVLYIEKIDSPQPVRAYTTVGGRSPAQCVATGKALLAWASEDTLNLVKNRLKPYTPRSLVKFGDLRRELEQVREQGYAINRGEWREQVVGAAAPIYDSRGMVVAALGISGPAERLEEARLVQAGKTLMTAAAQISRRLGYSGR</sequence>
<evidence type="ECO:0000256" key="1">
    <source>
        <dbReference type="ARBA" id="ARBA00023015"/>
    </source>
</evidence>
<proteinExistence type="predicted"/>
<dbReference type="SUPFAM" id="SSF55781">
    <property type="entry name" value="GAF domain-like"/>
    <property type="match status" value="1"/>
</dbReference>
<dbReference type="Pfam" id="PF09339">
    <property type="entry name" value="HTH_IclR"/>
    <property type="match status" value="1"/>
</dbReference>
<evidence type="ECO:0000313" key="6">
    <source>
        <dbReference type="EMBL" id="PWE13665.1"/>
    </source>
</evidence>
<evidence type="ECO:0000313" key="9">
    <source>
        <dbReference type="Proteomes" id="UP001211866"/>
    </source>
</evidence>
<name>A0A2U2BI18_ALCFA</name>
<dbReference type="GeneID" id="29368853"/>
<gene>
    <name evidence="6" type="ORF">DF183_10825</name>
    <name evidence="7" type="ORF">M2J83_17340</name>
</gene>
<evidence type="ECO:0000313" key="7">
    <source>
        <dbReference type="EMBL" id="WBM37545.1"/>
    </source>
</evidence>
<evidence type="ECO:0000259" key="4">
    <source>
        <dbReference type="PROSITE" id="PS51077"/>
    </source>
</evidence>
<dbReference type="GO" id="GO:0003677">
    <property type="term" value="F:DNA binding"/>
    <property type="evidence" value="ECO:0007669"/>
    <property type="project" value="UniProtKB-KW"/>
</dbReference>
<keyword evidence="2" id="KW-0238">DNA-binding</keyword>
<dbReference type="KEGG" id="afa:UZ73_14110"/>
<keyword evidence="3" id="KW-0804">Transcription</keyword>
<protein>
    <submittedName>
        <fullName evidence="6">IclR family transcriptional regulator</fullName>
    </submittedName>
</protein>
<organism evidence="6 8">
    <name type="scientific">Alcaligenes faecalis</name>
    <dbReference type="NCBI Taxonomy" id="511"/>
    <lineage>
        <taxon>Bacteria</taxon>
        <taxon>Pseudomonadati</taxon>
        <taxon>Pseudomonadota</taxon>
        <taxon>Betaproteobacteria</taxon>
        <taxon>Burkholderiales</taxon>
        <taxon>Alcaligenaceae</taxon>
        <taxon>Alcaligenes</taxon>
    </lineage>
</organism>
<dbReference type="PROSITE" id="PS51077">
    <property type="entry name" value="HTH_ICLR"/>
    <property type="match status" value="1"/>
</dbReference>
<dbReference type="InterPro" id="IPR036390">
    <property type="entry name" value="WH_DNA-bd_sf"/>
</dbReference>
<dbReference type="InterPro" id="IPR036388">
    <property type="entry name" value="WH-like_DNA-bd_sf"/>
</dbReference>
<dbReference type="Proteomes" id="UP001211866">
    <property type="component" value="Chromosome"/>
</dbReference>
<accession>A0A2U2BI18</accession>
<evidence type="ECO:0000256" key="2">
    <source>
        <dbReference type="ARBA" id="ARBA00023125"/>
    </source>
</evidence>
<evidence type="ECO:0000259" key="5">
    <source>
        <dbReference type="PROSITE" id="PS51078"/>
    </source>
</evidence>
<dbReference type="EMBL" id="QEXO01000003">
    <property type="protein sequence ID" value="PWE13665.1"/>
    <property type="molecule type" value="Genomic_DNA"/>
</dbReference>
<feature type="domain" description="HTH iclR-type" evidence="4">
    <location>
        <begin position="2"/>
        <end position="64"/>
    </location>
</feature>
<dbReference type="Pfam" id="PF01614">
    <property type="entry name" value="IclR_C"/>
    <property type="match status" value="1"/>
</dbReference>
<keyword evidence="9" id="KW-1185">Reference proteome</keyword>
<dbReference type="InterPro" id="IPR014757">
    <property type="entry name" value="Tscrpt_reg_IclR_C"/>
</dbReference>
<dbReference type="InterPro" id="IPR050707">
    <property type="entry name" value="HTH_MetabolicPath_Reg"/>
</dbReference>
<evidence type="ECO:0000256" key="3">
    <source>
        <dbReference type="ARBA" id="ARBA00023163"/>
    </source>
</evidence>
<evidence type="ECO:0000313" key="8">
    <source>
        <dbReference type="Proteomes" id="UP000245216"/>
    </source>
</evidence>
<dbReference type="SMART" id="SM00346">
    <property type="entry name" value="HTH_ICLR"/>
    <property type="match status" value="1"/>
</dbReference>
<dbReference type="PROSITE" id="PS51078">
    <property type="entry name" value="ICLR_ED"/>
    <property type="match status" value="1"/>
</dbReference>
<dbReference type="GO" id="GO:0003700">
    <property type="term" value="F:DNA-binding transcription factor activity"/>
    <property type="evidence" value="ECO:0007669"/>
    <property type="project" value="TreeGrafter"/>
</dbReference>
<dbReference type="RefSeq" id="WP_045929699.1">
    <property type="nucleotide sequence ID" value="NZ_CP013119.1"/>
</dbReference>
<dbReference type="FunFam" id="1.10.10.10:FF:000056">
    <property type="entry name" value="IclR family transcriptional regulator"/>
    <property type="match status" value="1"/>
</dbReference>
<dbReference type="PANTHER" id="PTHR30136">
    <property type="entry name" value="HELIX-TURN-HELIX TRANSCRIPTIONAL REGULATOR, ICLR FAMILY"/>
    <property type="match status" value="1"/>
</dbReference>
<dbReference type="Gene3D" id="1.10.10.10">
    <property type="entry name" value="Winged helix-like DNA-binding domain superfamily/Winged helix DNA-binding domain"/>
    <property type="match status" value="1"/>
</dbReference>
<dbReference type="Gene3D" id="3.30.450.40">
    <property type="match status" value="1"/>
</dbReference>
<reference evidence="7 9" key="3">
    <citation type="submission" date="2022-05" db="EMBL/GenBank/DDBJ databases">
        <title>Complete sequence of strain NY11312.</title>
        <authorList>
            <person name="Zhou D."/>
        </authorList>
    </citation>
    <scope>NUCLEOTIDE SEQUENCE [LARGE SCALE GENOMIC DNA]</scope>
    <source>
        <strain evidence="7 9">NY11312</strain>
    </source>
</reference>